<dbReference type="Gene3D" id="2.20.150.10">
    <property type="entry name" value="putative 5-dehydro-2- deoxygluconokinase"/>
    <property type="match status" value="1"/>
</dbReference>
<gene>
    <name evidence="8" type="ORF">E9232_001989</name>
</gene>
<dbReference type="InterPro" id="IPR013785">
    <property type="entry name" value="Aldolase_TIM"/>
</dbReference>
<dbReference type="InterPro" id="IPR050306">
    <property type="entry name" value="PfkB_Carbo_kinase"/>
</dbReference>
<evidence type="ECO:0000256" key="4">
    <source>
        <dbReference type="ARBA" id="ARBA00022777"/>
    </source>
</evidence>
<keyword evidence="9" id="KW-1185">Reference proteome</keyword>
<organism evidence="8 9">
    <name type="scientific">Inquilinus ginsengisoli</name>
    <dbReference type="NCBI Taxonomy" id="363840"/>
    <lineage>
        <taxon>Bacteria</taxon>
        <taxon>Pseudomonadati</taxon>
        <taxon>Pseudomonadota</taxon>
        <taxon>Alphaproteobacteria</taxon>
        <taxon>Rhodospirillales</taxon>
        <taxon>Rhodospirillaceae</taxon>
        <taxon>Inquilinus</taxon>
    </lineage>
</organism>
<dbReference type="RefSeq" id="WP_309793763.1">
    <property type="nucleotide sequence ID" value="NZ_JAVDPW010000003.1"/>
</dbReference>
<evidence type="ECO:0000256" key="2">
    <source>
        <dbReference type="ARBA" id="ARBA00022679"/>
    </source>
</evidence>
<dbReference type="NCBIfam" id="TIGR04382">
    <property type="entry name" value="myo_inos_iolC_N"/>
    <property type="match status" value="1"/>
</dbReference>
<dbReference type="PANTHER" id="PTHR43085">
    <property type="entry name" value="HEXOKINASE FAMILY MEMBER"/>
    <property type="match status" value="1"/>
</dbReference>
<dbReference type="SUPFAM" id="SSF53613">
    <property type="entry name" value="Ribokinase-like"/>
    <property type="match status" value="1"/>
</dbReference>
<dbReference type="Proteomes" id="UP001262410">
    <property type="component" value="Unassembled WGS sequence"/>
</dbReference>
<feature type="domain" description="DUF2090" evidence="7">
    <location>
        <begin position="327"/>
        <end position="632"/>
    </location>
</feature>
<evidence type="ECO:0000313" key="9">
    <source>
        <dbReference type="Proteomes" id="UP001262410"/>
    </source>
</evidence>
<sequence length="640" mass="69611">MAEPTPTLDVICIGRSSVDLYGDQVGGRLEDMASFAKYVGGCPTNISVGAARLGLRSALLTRVGDEHMGRFIREQLAAEGVETSHIISDPERLTALVILGIRDRHTFPLIFYRENCADMALSEDDIDEAFIASARAVVVTGTHFSTPGVAAMSRKAMRLARAHGRKVALDIDYRPVLWALTGHGLGEERFVENADVSAHLQGILPDCDLIVGTEEEIHIAGGATDTLAALRRIRELSAATLVVKRGPMGCVVFPGAIPDDIEQGVKGPGFPVEVYNVLGAGDGFMAGFLRGWLRDEPIEAACRYANACGAFAVSRHGCAPSYPSWAELSQFLEQGSAHHRLREDPALNQVHWATTRIRDWPEVHAMAFDHRSQLEEMAARNGVDPDRIGAFKLLAWQAAKQAHGDAPGFGVLIDGRLGSDALFAAAGTGTWIGRPIELPGSRPLRFEGGPDVGVTLREWPLEHVVKCLVQYHPDDGPEMRAEQDRQLLALFDASRATRHELLLEIIPPRTMPADDHTVARALDHLYSIGIHPDWWKLPPPSETAWIAIQEVIARRDPNCRGVVLLGLEAPEEELMAAFTLAARQPWCRGFAVGRTIFGRAAEDWFAGRIDDDEAVGRMAASYGSLIAAWQDARAAAQAAA</sequence>
<evidence type="ECO:0000256" key="5">
    <source>
        <dbReference type="ARBA" id="ARBA00022840"/>
    </source>
</evidence>
<dbReference type="Gene3D" id="3.20.20.70">
    <property type="entry name" value="Aldolase class I"/>
    <property type="match status" value="1"/>
</dbReference>
<dbReference type="InterPro" id="IPR023314">
    <property type="entry name" value="Myo_inos_IolC-like_sf"/>
</dbReference>
<dbReference type="Pfam" id="PF00294">
    <property type="entry name" value="PfkB"/>
    <property type="match status" value="1"/>
</dbReference>
<comment type="similarity">
    <text evidence="1">Belongs to the carbohydrate kinase PfkB family.</text>
</comment>
<evidence type="ECO:0000259" key="6">
    <source>
        <dbReference type="Pfam" id="PF00294"/>
    </source>
</evidence>
<dbReference type="Pfam" id="PF09863">
    <property type="entry name" value="DUF2090"/>
    <property type="match status" value="1"/>
</dbReference>
<evidence type="ECO:0000259" key="7">
    <source>
        <dbReference type="Pfam" id="PF09863"/>
    </source>
</evidence>
<evidence type="ECO:0000313" key="8">
    <source>
        <dbReference type="EMBL" id="MDR6289474.1"/>
    </source>
</evidence>
<proteinExistence type="inferred from homology"/>
<dbReference type="InterPro" id="IPR029056">
    <property type="entry name" value="Ribokinase-like"/>
</dbReference>
<keyword evidence="2 8" id="KW-0808">Transferase</keyword>
<dbReference type="PANTHER" id="PTHR43085:SF49">
    <property type="entry name" value="5-DEHYDRO-2-DEOXYGLUCONOKINASE"/>
    <property type="match status" value="1"/>
</dbReference>
<dbReference type="PROSITE" id="PS00584">
    <property type="entry name" value="PFKB_KINASES_2"/>
    <property type="match status" value="1"/>
</dbReference>
<accession>A0ABU1JPK3</accession>
<evidence type="ECO:0000256" key="3">
    <source>
        <dbReference type="ARBA" id="ARBA00022741"/>
    </source>
</evidence>
<name>A0ABU1JPK3_9PROT</name>
<dbReference type="InterPro" id="IPR011611">
    <property type="entry name" value="PfkB_dom"/>
</dbReference>
<dbReference type="InterPro" id="IPR002173">
    <property type="entry name" value="Carboh/pur_kinase_PfkB_CS"/>
</dbReference>
<dbReference type="EC" id="2.7.1.92" evidence="8"/>
<dbReference type="GO" id="GO:0047590">
    <property type="term" value="F:5-dehydro-2-deoxygluconokinase activity"/>
    <property type="evidence" value="ECO:0007669"/>
    <property type="project" value="UniProtKB-EC"/>
</dbReference>
<feature type="domain" description="Carbohydrate kinase PfkB" evidence="6">
    <location>
        <begin position="9"/>
        <end position="323"/>
    </location>
</feature>
<evidence type="ECO:0000256" key="1">
    <source>
        <dbReference type="ARBA" id="ARBA00010688"/>
    </source>
</evidence>
<dbReference type="EMBL" id="JAVDPW010000003">
    <property type="protein sequence ID" value="MDR6289474.1"/>
    <property type="molecule type" value="Genomic_DNA"/>
</dbReference>
<keyword evidence="3" id="KW-0547">Nucleotide-binding</keyword>
<dbReference type="InterPro" id="IPR030830">
    <property type="entry name" value="Myo_inos_IolC"/>
</dbReference>
<keyword evidence="5" id="KW-0067">ATP-binding</keyword>
<dbReference type="Gene3D" id="3.40.1190.20">
    <property type="match status" value="1"/>
</dbReference>
<keyword evidence="4" id="KW-0418">Kinase</keyword>
<reference evidence="8 9" key="1">
    <citation type="submission" date="2023-07" db="EMBL/GenBank/DDBJ databases">
        <title>Sorghum-associated microbial communities from plants grown in Nebraska, USA.</title>
        <authorList>
            <person name="Schachtman D."/>
        </authorList>
    </citation>
    <scope>NUCLEOTIDE SEQUENCE [LARGE SCALE GENOMIC DNA]</scope>
    <source>
        <strain evidence="8 9">584</strain>
    </source>
</reference>
<dbReference type="CDD" id="cd01166">
    <property type="entry name" value="KdgK"/>
    <property type="match status" value="1"/>
</dbReference>
<protein>
    <submittedName>
        <fullName evidence="8">5-dehydro-2-deoxygluconokinase</fullName>
        <ecNumber evidence="8">2.7.1.92</ecNumber>
    </submittedName>
</protein>
<dbReference type="InterPro" id="IPR018659">
    <property type="entry name" value="DUF2090"/>
</dbReference>
<comment type="caution">
    <text evidence="8">The sequence shown here is derived from an EMBL/GenBank/DDBJ whole genome shotgun (WGS) entry which is preliminary data.</text>
</comment>